<dbReference type="EMBL" id="JBHSWE010000001">
    <property type="protein sequence ID" value="MFC6669531.1"/>
    <property type="molecule type" value="Genomic_DNA"/>
</dbReference>
<evidence type="ECO:0008006" key="5">
    <source>
        <dbReference type="Google" id="ProtNLM"/>
    </source>
</evidence>
<keyword evidence="1" id="KW-0175">Coiled coil</keyword>
<sequence length="283" mass="32476">MFAKFFRPKWQSNKADVRIRAISRMLADNPEQQEILSRLAQTDQNIEVRKAALARLIRPEPLLRLLASELDPAIRHSASEHLCELITDAHSDLSAEQRLRCIEGIQDQDLLTHIALHSQQAQLQQAAVAKVRDESNLEVLALNAQSAQTRRLAAERLEAEEVLERIGRKVRQRDKAVYRITRDKLQQMRDAARALEELRARRLELVERFEQLAQGELLPQYAARIDALGQEWQKLEPGQDDLDSRYRQAVARCRSVPLPCRPKPKHANAGSSNRTPTDRHARH</sequence>
<proteinExistence type="predicted"/>
<organism evidence="3 4">
    <name type="scientific">Marinobacterium aestuariivivens</name>
    <dbReference type="NCBI Taxonomy" id="1698799"/>
    <lineage>
        <taxon>Bacteria</taxon>
        <taxon>Pseudomonadati</taxon>
        <taxon>Pseudomonadota</taxon>
        <taxon>Gammaproteobacteria</taxon>
        <taxon>Oceanospirillales</taxon>
        <taxon>Oceanospirillaceae</taxon>
        <taxon>Marinobacterium</taxon>
    </lineage>
</organism>
<reference evidence="4" key="1">
    <citation type="journal article" date="2019" name="Int. J. Syst. Evol. Microbiol.">
        <title>The Global Catalogue of Microorganisms (GCM) 10K type strain sequencing project: providing services to taxonomists for standard genome sequencing and annotation.</title>
        <authorList>
            <consortium name="The Broad Institute Genomics Platform"/>
            <consortium name="The Broad Institute Genome Sequencing Center for Infectious Disease"/>
            <person name="Wu L."/>
            <person name="Ma J."/>
        </authorList>
    </citation>
    <scope>NUCLEOTIDE SEQUENCE [LARGE SCALE GENOMIC DNA]</scope>
    <source>
        <strain evidence="4">NBRC 111756</strain>
    </source>
</reference>
<accession>A0ABW1ZWH4</accession>
<protein>
    <recommendedName>
        <fullName evidence="5">HEAT repeat domain-containing protein</fullName>
    </recommendedName>
</protein>
<feature type="region of interest" description="Disordered" evidence="2">
    <location>
        <begin position="257"/>
        <end position="283"/>
    </location>
</feature>
<gene>
    <name evidence="3" type="ORF">ACFQDL_05045</name>
</gene>
<evidence type="ECO:0000313" key="3">
    <source>
        <dbReference type="EMBL" id="MFC6669531.1"/>
    </source>
</evidence>
<name>A0ABW1ZWH4_9GAMM</name>
<feature type="coiled-coil region" evidence="1">
    <location>
        <begin position="178"/>
        <end position="215"/>
    </location>
</feature>
<evidence type="ECO:0000256" key="1">
    <source>
        <dbReference type="SAM" id="Coils"/>
    </source>
</evidence>
<dbReference type="RefSeq" id="WP_379908087.1">
    <property type="nucleotide sequence ID" value="NZ_JBHSWE010000001.1"/>
</dbReference>
<evidence type="ECO:0000256" key="2">
    <source>
        <dbReference type="SAM" id="MobiDB-lite"/>
    </source>
</evidence>
<comment type="caution">
    <text evidence="3">The sequence shown here is derived from an EMBL/GenBank/DDBJ whole genome shotgun (WGS) entry which is preliminary data.</text>
</comment>
<evidence type="ECO:0000313" key="4">
    <source>
        <dbReference type="Proteomes" id="UP001596422"/>
    </source>
</evidence>
<dbReference type="Proteomes" id="UP001596422">
    <property type="component" value="Unassembled WGS sequence"/>
</dbReference>
<keyword evidence="4" id="KW-1185">Reference proteome</keyword>